<comment type="subcellular location">
    <subcellularLocation>
        <location evidence="1">Cell membrane</location>
        <topology evidence="1">Multi-pass membrane protein</topology>
    </subcellularLocation>
    <subcellularLocation>
        <location evidence="6">Membrane</location>
        <topology evidence="6">Multi-pass membrane protein</topology>
    </subcellularLocation>
</comment>
<organism evidence="9 12">
    <name type="scientific">Pseudoduganella albidiflava</name>
    <dbReference type="NCBI Taxonomy" id="321983"/>
    <lineage>
        <taxon>Bacteria</taxon>
        <taxon>Pseudomonadati</taxon>
        <taxon>Pseudomonadota</taxon>
        <taxon>Betaproteobacteria</taxon>
        <taxon>Burkholderiales</taxon>
        <taxon>Oxalobacteraceae</taxon>
        <taxon>Telluria group</taxon>
        <taxon>Pseudoduganella</taxon>
    </lineage>
</organism>
<dbReference type="EMBL" id="CP036401">
    <property type="protein sequence ID" value="QBI02554.1"/>
    <property type="molecule type" value="Genomic_DNA"/>
</dbReference>
<keyword evidence="10" id="KW-0969">Cilium</keyword>
<dbReference type="GO" id="GO:0005886">
    <property type="term" value="C:plasma membrane"/>
    <property type="evidence" value="ECO:0007669"/>
    <property type="project" value="UniProtKB-SubCell"/>
</dbReference>
<evidence type="ECO:0000313" key="9">
    <source>
        <dbReference type="EMBL" id="GGY41849.1"/>
    </source>
</evidence>
<reference evidence="9" key="3">
    <citation type="submission" date="2022-12" db="EMBL/GenBank/DDBJ databases">
        <authorList>
            <person name="Sun Q."/>
            <person name="Kim S."/>
        </authorList>
    </citation>
    <scope>NUCLEOTIDE SEQUENCE</scope>
    <source>
        <strain evidence="9">KCTC 12343</strain>
    </source>
</reference>
<dbReference type="RefSeq" id="WP_131146666.1">
    <property type="nucleotide sequence ID" value="NZ_BMWV01000005.1"/>
</dbReference>
<accession>A0A411X0R8</accession>
<dbReference type="Proteomes" id="UP000628442">
    <property type="component" value="Unassembled WGS sequence"/>
</dbReference>
<sequence>MIDPHSLGWLHDAVSWLLVPSLAALLLACAIAVVEAGIAAGERFHGLRRLRDSGNVAQVQAIARHRLERADLLARIPPMLGLMATIIPLGPGLAALGAGDPAQLASAVTVAFDATVLGLVAGIGGLVIGKLRRRWYEETLEAMEDAVEKGAEKVAEKAA</sequence>
<dbReference type="InterPro" id="IPR050790">
    <property type="entry name" value="ExbB/TolQ_transport"/>
</dbReference>
<evidence type="ECO:0000256" key="6">
    <source>
        <dbReference type="RuleBase" id="RU004057"/>
    </source>
</evidence>
<dbReference type="Pfam" id="PF01618">
    <property type="entry name" value="MotA_ExbB"/>
    <property type="match status" value="1"/>
</dbReference>
<dbReference type="AlphaFoldDB" id="A0A411X0R8"/>
<keyword evidence="6" id="KW-0813">Transport</keyword>
<keyword evidence="3 7" id="KW-0812">Transmembrane</keyword>
<evidence type="ECO:0000256" key="3">
    <source>
        <dbReference type="ARBA" id="ARBA00022692"/>
    </source>
</evidence>
<gene>
    <name evidence="10" type="ORF">EYF70_18180</name>
    <name evidence="9" type="ORF">GCM10007387_24730</name>
</gene>
<dbReference type="PANTHER" id="PTHR30625:SF3">
    <property type="entry name" value="TOL-PAL SYSTEM PROTEIN TOLQ"/>
    <property type="match status" value="1"/>
</dbReference>
<feature type="transmembrane region" description="Helical" evidence="7">
    <location>
        <begin position="104"/>
        <end position="128"/>
    </location>
</feature>
<evidence type="ECO:0000313" key="12">
    <source>
        <dbReference type="Proteomes" id="UP000628442"/>
    </source>
</evidence>
<keyword evidence="10" id="KW-0966">Cell projection</keyword>
<evidence type="ECO:0000256" key="4">
    <source>
        <dbReference type="ARBA" id="ARBA00022989"/>
    </source>
</evidence>
<evidence type="ECO:0000313" key="11">
    <source>
        <dbReference type="Proteomes" id="UP000292307"/>
    </source>
</evidence>
<evidence type="ECO:0000256" key="2">
    <source>
        <dbReference type="ARBA" id="ARBA00022475"/>
    </source>
</evidence>
<keyword evidence="5 7" id="KW-0472">Membrane</keyword>
<feature type="domain" description="MotA/TolQ/ExbB proton channel" evidence="8">
    <location>
        <begin position="60"/>
        <end position="144"/>
    </location>
</feature>
<dbReference type="Proteomes" id="UP000292307">
    <property type="component" value="Chromosome"/>
</dbReference>
<keyword evidence="10" id="KW-0282">Flagellum</keyword>
<evidence type="ECO:0000256" key="7">
    <source>
        <dbReference type="SAM" id="Phobius"/>
    </source>
</evidence>
<comment type="similarity">
    <text evidence="6">Belongs to the exbB/tolQ family.</text>
</comment>
<dbReference type="GO" id="GO:0017038">
    <property type="term" value="P:protein import"/>
    <property type="evidence" value="ECO:0007669"/>
    <property type="project" value="TreeGrafter"/>
</dbReference>
<evidence type="ECO:0000313" key="10">
    <source>
        <dbReference type="EMBL" id="QBI02554.1"/>
    </source>
</evidence>
<dbReference type="PANTHER" id="PTHR30625">
    <property type="entry name" value="PROTEIN TOLQ"/>
    <property type="match status" value="1"/>
</dbReference>
<dbReference type="OrthoDB" id="3178152at2"/>
<keyword evidence="6" id="KW-0653">Protein transport</keyword>
<dbReference type="InterPro" id="IPR002898">
    <property type="entry name" value="MotA_ExbB_proton_chnl"/>
</dbReference>
<keyword evidence="2" id="KW-1003">Cell membrane</keyword>
<keyword evidence="4 7" id="KW-1133">Transmembrane helix</keyword>
<dbReference type="EMBL" id="BMWV01000005">
    <property type="protein sequence ID" value="GGY41849.1"/>
    <property type="molecule type" value="Genomic_DNA"/>
</dbReference>
<reference evidence="9" key="1">
    <citation type="journal article" date="2014" name="Int. J. Syst. Evol. Microbiol.">
        <title>Complete genome sequence of Corynebacterium casei LMG S-19264T (=DSM 44701T), isolated from a smear-ripened cheese.</title>
        <authorList>
            <consortium name="US DOE Joint Genome Institute (JGI-PGF)"/>
            <person name="Walter F."/>
            <person name="Albersmeier A."/>
            <person name="Kalinowski J."/>
            <person name="Ruckert C."/>
        </authorList>
    </citation>
    <scope>NUCLEOTIDE SEQUENCE</scope>
    <source>
        <strain evidence="9">KCTC 12343</strain>
    </source>
</reference>
<evidence type="ECO:0000256" key="5">
    <source>
        <dbReference type="ARBA" id="ARBA00023136"/>
    </source>
</evidence>
<feature type="transmembrane region" description="Helical" evidence="7">
    <location>
        <begin position="79"/>
        <end position="98"/>
    </location>
</feature>
<keyword evidence="11" id="KW-1185">Reference proteome</keyword>
<protein>
    <submittedName>
        <fullName evidence="10">Flagellar motor protein MotA</fullName>
    </submittedName>
</protein>
<reference evidence="10 11" key="2">
    <citation type="submission" date="2019-02" db="EMBL/GenBank/DDBJ databases">
        <title>Draft Genome Sequences of Six Type Strains of the Genus Massilia.</title>
        <authorList>
            <person name="Miess H."/>
            <person name="Frediansyhah A."/>
            <person name="Gross H."/>
        </authorList>
    </citation>
    <scope>NUCLEOTIDE SEQUENCE [LARGE SCALE GENOMIC DNA]</scope>
    <source>
        <strain evidence="10 11">DSM 17472</strain>
    </source>
</reference>
<evidence type="ECO:0000259" key="8">
    <source>
        <dbReference type="Pfam" id="PF01618"/>
    </source>
</evidence>
<feature type="transmembrane region" description="Helical" evidence="7">
    <location>
        <begin position="16"/>
        <end position="41"/>
    </location>
</feature>
<evidence type="ECO:0000256" key="1">
    <source>
        <dbReference type="ARBA" id="ARBA00004651"/>
    </source>
</evidence>
<proteinExistence type="inferred from homology"/>
<name>A0A411X0R8_9BURK</name>